<keyword evidence="2" id="KW-1133">Transmembrane helix</keyword>
<dbReference type="GeneID" id="54784137"/>
<gene>
    <name evidence="3" type="ORF">DIURU_005486</name>
</gene>
<feature type="transmembrane region" description="Helical" evidence="2">
    <location>
        <begin position="118"/>
        <end position="136"/>
    </location>
</feature>
<evidence type="ECO:0000256" key="2">
    <source>
        <dbReference type="SAM" id="Phobius"/>
    </source>
</evidence>
<dbReference type="PANTHER" id="PTHR12840:SF1">
    <property type="entry name" value="NADH DEHYDROGENASE [UBIQUINONE] 1 BETA SUBCOMPLEX SUBUNIT 8, MITOCHONDRIAL"/>
    <property type="match status" value="1"/>
</dbReference>
<dbReference type="Pfam" id="PF05821">
    <property type="entry name" value="NDUF_B8"/>
    <property type="match status" value="1"/>
</dbReference>
<dbReference type="AlphaFoldDB" id="A0A642UD66"/>
<reference evidence="3 4" key="1">
    <citation type="submission" date="2019-07" db="EMBL/GenBank/DDBJ databases">
        <title>Genome assembly of two rare yeast pathogens: Diutina rugosa and Trichomonascus ciferrii.</title>
        <authorList>
            <person name="Mixao V."/>
            <person name="Saus E."/>
            <person name="Hansen A."/>
            <person name="Lass-Flor C."/>
            <person name="Gabaldon T."/>
        </authorList>
    </citation>
    <scope>NUCLEOTIDE SEQUENCE [LARGE SCALE GENOMIC DNA]</scope>
    <source>
        <strain evidence="3 4">CBS 613</strain>
    </source>
</reference>
<dbReference type="GO" id="GO:0005739">
    <property type="term" value="C:mitochondrion"/>
    <property type="evidence" value="ECO:0007669"/>
    <property type="project" value="InterPro"/>
</dbReference>
<keyword evidence="2" id="KW-0812">Transmembrane</keyword>
<dbReference type="InterPro" id="IPR008699">
    <property type="entry name" value="NDUFB8"/>
</dbReference>
<evidence type="ECO:0000313" key="4">
    <source>
        <dbReference type="Proteomes" id="UP000449547"/>
    </source>
</evidence>
<evidence type="ECO:0000256" key="1">
    <source>
        <dbReference type="SAM" id="MobiDB-lite"/>
    </source>
</evidence>
<sequence>MLTRGIRAGAVAARRVNLLRGLATQQPTQQIPNHNVIIDHTSGRVVKLTDPAEPEYGDYPYVFNPTLAQNKSPYKRYDDPQNRRNRDDPVNINDDLYDIWSPDYFQFVSDKTAVKHNVIFFSLVFGFGALIYYLQLNPEKPAMPRSYPKDGLAQSLGAGSDKDAAIYQARPDPEADATLKELPADPEIQAQTKAYLEKNKDFIAA</sequence>
<proteinExistence type="predicted"/>
<dbReference type="VEuPathDB" id="FungiDB:DIURU_005486"/>
<dbReference type="PANTHER" id="PTHR12840">
    <property type="entry name" value="NADH-UBIQUINONE OXIDOREDUCTASE ASHI SUBUNIT"/>
    <property type="match status" value="1"/>
</dbReference>
<dbReference type="OMA" id="DIWSPDY"/>
<organism evidence="3 4">
    <name type="scientific">Diutina rugosa</name>
    <name type="common">Yeast</name>
    <name type="synonym">Candida rugosa</name>
    <dbReference type="NCBI Taxonomy" id="5481"/>
    <lineage>
        <taxon>Eukaryota</taxon>
        <taxon>Fungi</taxon>
        <taxon>Dikarya</taxon>
        <taxon>Ascomycota</taxon>
        <taxon>Saccharomycotina</taxon>
        <taxon>Pichiomycetes</taxon>
        <taxon>Debaryomycetaceae</taxon>
        <taxon>Diutina</taxon>
    </lineage>
</organism>
<name>A0A642UD66_DIURU</name>
<dbReference type="RefSeq" id="XP_034009715.1">
    <property type="nucleotide sequence ID" value="XM_034158473.1"/>
</dbReference>
<keyword evidence="4" id="KW-1185">Reference proteome</keyword>
<keyword evidence="2" id="KW-0472">Membrane</keyword>
<feature type="region of interest" description="Disordered" evidence="1">
    <location>
        <begin position="70"/>
        <end position="91"/>
    </location>
</feature>
<accession>A0A642UD66</accession>
<dbReference type="Proteomes" id="UP000449547">
    <property type="component" value="Unassembled WGS sequence"/>
</dbReference>
<dbReference type="EMBL" id="SWFT01000161">
    <property type="protein sequence ID" value="KAA8896973.1"/>
    <property type="molecule type" value="Genomic_DNA"/>
</dbReference>
<dbReference type="OrthoDB" id="2014058at2759"/>
<comment type="caution">
    <text evidence="3">The sequence shown here is derived from an EMBL/GenBank/DDBJ whole genome shotgun (WGS) entry which is preliminary data.</text>
</comment>
<evidence type="ECO:0000313" key="3">
    <source>
        <dbReference type="EMBL" id="KAA8896973.1"/>
    </source>
</evidence>
<protein>
    <submittedName>
        <fullName evidence="3">Uncharacterized protein</fullName>
    </submittedName>
</protein>
<feature type="compositionally biased region" description="Basic and acidic residues" evidence="1">
    <location>
        <begin position="75"/>
        <end position="89"/>
    </location>
</feature>